<dbReference type="AlphaFoldDB" id="A0A3G1KQ93"/>
<dbReference type="OrthoDB" id="9803993at2"/>
<dbReference type="SUPFAM" id="SSF144052">
    <property type="entry name" value="Thermophilic metalloprotease-like"/>
    <property type="match status" value="1"/>
</dbReference>
<dbReference type="InterPro" id="IPR052170">
    <property type="entry name" value="M29_Exopeptidase"/>
</dbReference>
<gene>
    <name evidence="2" type="ORF">DCMF_07495</name>
</gene>
<dbReference type="PANTHER" id="PTHR34448:SF1">
    <property type="entry name" value="BLL6088 PROTEIN"/>
    <property type="match status" value="1"/>
</dbReference>
<evidence type="ECO:0000256" key="1">
    <source>
        <dbReference type="ARBA" id="ARBA00022723"/>
    </source>
</evidence>
<name>A0A3G1KQ93_FORW1</name>
<evidence type="ECO:0000313" key="2">
    <source>
        <dbReference type="EMBL" id="ATW24643.1"/>
    </source>
</evidence>
<dbReference type="GO" id="GO:0004177">
    <property type="term" value="F:aminopeptidase activity"/>
    <property type="evidence" value="ECO:0007669"/>
    <property type="project" value="UniProtKB-KW"/>
</dbReference>
<keyword evidence="2" id="KW-0645">Protease</keyword>
<dbReference type="EMBL" id="CP017634">
    <property type="protein sequence ID" value="ATW24643.1"/>
    <property type="molecule type" value="Genomic_DNA"/>
</dbReference>
<keyword evidence="1" id="KW-0479">Metal-binding</keyword>
<dbReference type="Proteomes" id="UP000323521">
    <property type="component" value="Chromosome"/>
</dbReference>
<accession>A0A3G1KQ93</accession>
<proteinExistence type="predicted"/>
<keyword evidence="2" id="KW-0378">Hydrolase</keyword>
<reference evidence="2 3" key="1">
    <citation type="submission" date="2016-10" db="EMBL/GenBank/DDBJ databases">
        <title>Complete Genome Sequence of Peptococcaceae strain DCMF.</title>
        <authorList>
            <person name="Edwards R.J."/>
            <person name="Holland S.I."/>
            <person name="Deshpande N.P."/>
            <person name="Wong Y.K."/>
            <person name="Ertan H."/>
            <person name="Manefield M."/>
            <person name="Russell T.L."/>
            <person name="Lee M.J."/>
        </authorList>
    </citation>
    <scope>NUCLEOTIDE SEQUENCE [LARGE SCALE GENOMIC DNA]</scope>
    <source>
        <strain evidence="2 3">DCMF</strain>
    </source>
</reference>
<dbReference type="KEGG" id="fwa:DCMF_07495"/>
<dbReference type="GO" id="GO:0046872">
    <property type="term" value="F:metal ion binding"/>
    <property type="evidence" value="ECO:0007669"/>
    <property type="project" value="UniProtKB-KW"/>
</dbReference>
<dbReference type="Pfam" id="PF26233">
    <property type="entry name" value="NicX"/>
    <property type="match status" value="1"/>
</dbReference>
<keyword evidence="2" id="KW-0031">Aminopeptidase</keyword>
<dbReference type="InterPro" id="IPR058739">
    <property type="entry name" value="NicX"/>
</dbReference>
<sequence length="347" mass="37545">MDQEYSLQKAADTLVLELFEIRPGETFVITTDTESDERVVEATARAAASAGAKVMVVVIPAPHGVSLAADPMLPVESLIGILKHADAWAEFNKKWLLYSTPYNETMKQNQQIRHMCLTGATVSTMVNCVGKVNYPVLKQFGDKLTQKIIQAKQVRMTSSQGEDISFENVAGRPVFCDLGYANDPGTHMLAGQISWTPDLESINGVIVLDGSIAPGIGLVKRPVKICVRNGVITSIEGGQEAKMYEQWLRGFNHPQMLSVAHTGLGFNPGAMLWGDIIQDQRVWGSTTWGFGSIGPDLFPPSGKPGPSHSDAVSLNTSIILNGNDVIKEGEVIDDELKGLASQLKRVG</sequence>
<dbReference type="PANTHER" id="PTHR34448">
    <property type="entry name" value="AMINOPEPTIDASE"/>
    <property type="match status" value="1"/>
</dbReference>
<keyword evidence="3" id="KW-1185">Reference proteome</keyword>
<protein>
    <submittedName>
        <fullName evidence="2">Leucyl aminopeptidase</fullName>
    </submittedName>
</protein>
<organism evidence="2 3">
    <name type="scientific">Formimonas warabiya</name>
    <dbReference type="NCBI Taxonomy" id="1761012"/>
    <lineage>
        <taxon>Bacteria</taxon>
        <taxon>Bacillati</taxon>
        <taxon>Bacillota</taxon>
        <taxon>Clostridia</taxon>
        <taxon>Eubacteriales</taxon>
        <taxon>Peptococcaceae</taxon>
        <taxon>Candidatus Formimonas</taxon>
    </lineage>
</organism>
<evidence type="ECO:0000313" key="3">
    <source>
        <dbReference type="Proteomes" id="UP000323521"/>
    </source>
</evidence>